<dbReference type="OrthoDB" id="9767435at2"/>
<evidence type="ECO:0000259" key="2">
    <source>
        <dbReference type="Pfam" id="PF13581"/>
    </source>
</evidence>
<dbReference type="Gene3D" id="3.30.565.10">
    <property type="entry name" value="Histidine kinase-like ATPase, C-terminal domain"/>
    <property type="match status" value="1"/>
</dbReference>
<dbReference type="InterPro" id="IPR050267">
    <property type="entry name" value="Anti-sigma-factor_SerPK"/>
</dbReference>
<sequence length="159" mass="17606">MSPYELLAASMATQDTLQPAPRLILQSRLSEIALLWPWVEALAAEYAMPSDTLFAVHLCLEEAVSNIIRHGYGEQPGHRITVDFSQENASSLFFAIEDQAPPFDPLGHPAVPAMPAAESIDRLEPGGHGIRLLRRFAGSLGYQRLANGNRLIIRFPIYR</sequence>
<keyword evidence="3" id="KW-0808">Transferase</keyword>
<accession>A0A2N9LD00</accession>
<dbReference type="PANTHER" id="PTHR35526">
    <property type="entry name" value="ANTI-SIGMA-F FACTOR RSBW-RELATED"/>
    <property type="match status" value="1"/>
</dbReference>
<organism evidence="3 4">
    <name type="scientific">Candidatus Sulfuritelmatomonas gaucii</name>
    <dbReference type="NCBI Taxonomy" id="2043161"/>
    <lineage>
        <taxon>Bacteria</taxon>
        <taxon>Pseudomonadati</taxon>
        <taxon>Acidobacteriota</taxon>
        <taxon>Terriglobia</taxon>
        <taxon>Terriglobales</taxon>
        <taxon>Acidobacteriaceae</taxon>
        <taxon>Candidatus Sulfuritelmatomonas</taxon>
    </lineage>
</organism>
<dbReference type="PANTHER" id="PTHR35526:SF3">
    <property type="entry name" value="ANTI-SIGMA-F FACTOR RSBW"/>
    <property type="match status" value="1"/>
</dbReference>
<dbReference type="InterPro" id="IPR036890">
    <property type="entry name" value="HATPase_C_sf"/>
</dbReference>
<protein>
    <submittedName>
        <fullName evidence="3">Putative anti-sigma regulatory factor, serine/threonine protein kinase</fullName>
    </submittedName>
</protein>
<evidence type="ECO:0000256" key="1">
    <source>
        <dbReference type="ARBA" id="ARBA00022527"/>
    </source>
</evidence>
<keyword evidence="3" id="KW-0418">Kinase</keyword>
<dbReference type="EMBL" id="OKRB01000086">
    <property type="protein sequence ID" value="SPE21013.1"/>
    <property type="molecule type" value="Genomic_DNA"/>
</dbReference>
<keyword evidence="1 3" id="KW-0723">Serine/threonine-protein kinase</keyword>
<reference evidence="4" key="1">
    <citation type="submission" date="2018-02" db="EMBL/GenBank/DDBJ databases">
        <authorList>
            <person name="Hausmann B."/>
        </authorList>
    </citation>
    <scope>NUCLEOTIDE SEQUENCE [LARGE SCALE GENOMIC DNA]</scope>
    <source>
        <strain evidence="4">Peat soil MAG SbA5</strain>
    </source>
</reference>
<dbReference type="GO" id="GO:0004674">
    <property type="term" value="F:protein serine/threonine kinase activity"/>
    <property type="evidence" value="ECO:0007669"/>
    <property type="project" value="UniProtKB-KW"/>
</dbReference>
<dbReference type="AlphaFoldDB" id="A0A2N9LD00"/>
<dbReference type="InterPro" id="IPR003594">
    <property type="entry name" value="HATPase_dom"/>
</dbReference>
<dbReference type="Pfam" id="PF13581">
    <property type="entry name" value="HATPase_c_2"/>
    <property type="match status" value="1"/>
</dbReference>
<gene>
    <name evidence="3" type="ORF">SBA5_30220</name>
</gene>
<dbReference type="SUPFAM" id="SSF55874">
    <property type="entry name" value="ATPase domain of HSP90 chaperone/DNA topoisomerase II/histidine kinase"/>
    <property type="match status" value="1"/>
</dbReference>
<dbReference type="Proteomes" id="UP000239735">
    <property type="component" value="Unassembled WGS sequence"/>
</dbReference>
<proteinExistence type="predicted"/>
<evidence type="ECO:0000313" key="3">
    <source>
        <dbReference type="EMBL" id="SPE21013.1"/>
    </source>
</evidence>
<evidence type="ECO:0000313" key="4">
    <source>
        <dbReference type="Proteomes" id="UP000239735"/>
    </source>
</evidence>
<feature type="domain" description="Histidine kinase/HSP90-like ATPase" evidence="2">
    <location>
        <begin position="27"/>
        <end position="154"/>
    </location>
</feature>
<dbReference type="CDD" id="cd16936">
    <property type="entry name" value="HATPase_RsbW-like"/>
    <property type="match status" value="1"/>
</dbReference>
<name>A0A2N9LD00_9BACT</name>